<dbReference type="InterPro" id="IPR014031">
    <property type="entry name" value="Ketoacyl_synth_C"/>
</dbReference>
<dbReference type="Pfam" id="PF14765">
    <property type="entry name" value="PS-DH"/>
    <property type="match status" value="1"/>
</dbReference>
<evidence type="ECO:0000259" key="8">
    <source>
        <dbReference type="PROSITE" id="PS50075"/>
    </source>
</evidence>
<dbReference type="PROSITE" id="PS00012">
    <property type="entry name" value="PHOSPHOPANTETHEINE"/>
    <property type="match status" value="1"/>
</dbReference>
<dbReference type="Pfam" id="PF08659">
    <property type="entry name" value="KR"/>
    <property type="match status" value="1"/>
</dbReference>
<evidence type="ECO:0000256" key="4">
    <source>
        <dbReference type="ARBA" id="ARBA00022857"/>
    </source>
</evidence>
<dbReference type="SMART" id="SM00825">
    <property type="entry name" value="PKS_KS"/>
    <property type="match status" value="1"/>
</dbReference>
<feature type="domain" description="PKS/mFAS DH" evidence="10">
    <location>
        <begin position="899"/>
        <end position="1183"/>
    </location>
</feature>
<dbReference type="InterPro" id="IPR032821">
    <property type="entry name" value="PKS_assoc"/>
</dbReference>
<dbReference type="InterPro" id="IPR009081">
    <property type="entry name" value="PP-bd_ACP"/>
</dbReference>
<dbReference type="Gene3D" id="3.10.129.110">
    <property type="entry name" value="Polyketide synthase dehydratase"/>
    <property type="match status" value="1"/>
</dbReference>
<dbReference type="InterPro" id="IPR020843">
    <property type="entry name" value="ER"/>
</dbReference>
<dbReference type="GO" id="GO:0071770">
    <property type="term" value="P:DIM/DIP cell wall layer assembly"/>
    <property type="evidence" value="ECO:0007669"/>
    <property type="project" value="TreeGrafter"/>
</dbReference>
<organism evidence="11 12">
    <name type="scientific">Actinopolyspora saharensis</name>
    <dbReference type="NCBI Taxonomy" id="995062"/>
    <lineage>
        <taxon>Bacteria</taxon>
        <taxon>Bacillati</taxon>
        <taxon>Actinomycetota</taxon>
        <taxon>Actinomycetes</taxon>
        <taxon>Actinopolysporales</taxon>
        <taxon>Actinopolysporaceae</taxon>
        <taxon>Actinopolyspora</taxon>
    </lineage>
</organism>
<evidence type="ECO:0000256" key="5">
    <source>
        <dbReference type="ARBA" id="ARBA00023268"/>
    </source>
</evidence>
<dbReference type="Pfam" id="PF21089">
    <property type="entry name" value="PKS_DH_N"/>
    <property type="match status" value="1"/>
</dbReference>
<dbReference type="STRING" id="995062.SAMN04489718_0601"/>
<reference evidence="12" key="1">
    <citation type="submission" date="2016-10" db="EMBL/GenBank/DDBJ databases">
        <authorList>
            <person name="Varghese N."/>
            <person name="Submissions S."/>
        </authorList>
    </citation>
    <scope>NUCLEOTIDE SEQUENCE [LARGE SCALE GENOMIC DNA]</scope>
    <source>
        <strain evidence="12">DSM 45459</strain>
    </source>
</reference>
<evidence type="ECO:0000259" key="9">
    <source>
        <dbReference type="PROSITE" id="PS52004"/>
    </source>
</evidence>
<dbReference type="Pfam" id="PF00107">
    <property type="entry name" value="ADH_zinc_N"/>
    <property type="match status" value="1"/>
</dbReference>
<keyword evidence="3" id="KW-0808">Transferase</keyword>
<dbReference type="FunFam" id="3.40.47.10:FF:000019">
    <property type="entry name" value="Polyketide synthase type I"/>
    <property type="match status" value="1"/>
</dbReference>
<dbReference type="Proteomes" id="UP000199301">
    <property type="component" value="Unassembled WGS sequence"/>
</dbReference>
<dbReference type="InterPro" id="IPR049900">
    <property type="entry name" value="PKS_mFAS_DH"/>
</dbReference>
<dbReference type="SMART" id="SM01294">
    <property type="entry name" value="PKS_PP_betabranch"/>
    <property type="match status" value="1"/>
</dbReference>
<evidence type="ECO:0000256" key="6">
    <source>
        <dbReference type="ARBA" id="ARBA00023315"/>
    </source>
</evidence>
<dbReference type="Gene3D" id="3.30.70.250">
    <property type="entry name" value="Malonyl-CoA ACP transacylase, ACP-binding"/>
    <property type="match status" value="1"/>
</dbReference>
<dbReference type="CDD" id="cd05195">
    <property type="entry name" value="enoyl_red"/>
    <property type="match status" value="1"/>
</dbReference>
<feature type="domain" description="Ketosynthase family 3 (KS3)" evidence="9">
    <location>
        <begin position="15"/>
        <end position="438"/>
    </location>
</feature>
<evidence type="ECO:0000256" key="2">
    <source>
        <dbReference type="ARBA" id="ARBA00022553"/>
    </source>
</evidence>
<keyword evidence="5" id="KW-0511">Multifunctional enzyme</keyword>
<feature type="region of interest" description="N-terminal hotdog fold" evidence="7">
    <location>
        <begin position="899"/>
        <end position="1022"/>
    </location>
</feature>
<dbReference type="SUPFAM" id="SSF55048">
    <property type="entry name" value="Probable ACP-binding domain of malonyl-CoA ACP transacylase"/>
    <property type="match status" value="1"/>
</dbReference>
<dbReference type="Pfam" id="PF02801">
    <property type="entry name" value="Ketoacyl-synt_C"/>
    <property type="match status" value="1"/>
</dbReference>
<dbReference type="InterPro" id="IPR036736">
    <property type="entry name" value="ACP-like_sf"/>
</dbReference>
<dbReference type="PANTHER" id="PTHR43775">
    <property type="entry name" value="FATTY ACID SYNTHASE"/>
    <property type="match status" value="1"/>
</dbReference>
<dbReference type="PANTHER" id="PTHR43775:SF37">
    <property type="entry name" value="SI:DKEY-61P9.11"/>
    <property type="match status" value="1"/>
</dbReference>
<dbReference type="SMART" id="SM00827">
    <property type="entry name" value="PKS_AT"/>
    <property type="match status" value="1"/>
</dbReference>
<dbReference type="SUPFAM" id="SSF51735">
    <property type="entry name" value="NAD(P)-binding Rossmann-fold domains"/>
    <property type="match status" value="3"/>
</dbReference>
<feature type="active site" description="Proton donor; for dehydratase activity" evidence="7">
    <location>
        <position position="1101"/>
    </location>
</feature>
<dbReference type="InterPro" id="IPR001227">
    <property type="entry name" value="Ac_transferase_dom_sf"/>
</dbReference>
<dbReference type="InterPro" id="IPR011032">
    <property type="entry name" value="GroES-like_sf"/>
</dbReference>
<dbReference type="CDD" id="cd00833">
    <property type="entry name" value="PKS"/>
    <property type="match status" value="1"/>
</dbReference>
<dbReference type="PROSITE" id="PS52019">
    <property type="entry name" value="PKS_MFAS_DH"/>
    <property type="match status" value="1"/>
</dbReference>
<feature type="domain" description="Carrier" evidence="8">
    <location>
        <begin position="2022"/>
        <end position="2096"/>
    </location>
</feature>
<dbReference type="Pfam" id="PF08240">
    <property type="entry name" value="ADH_N"/>
    <property type="match status" value="1"/>
</dbReference>
<keyword evidence="4" id="KW-0521">NADP</keyword>
<keyword evidence="12" id="KW-1185">Reference proteome</keyword>
<dbReference type="Pfam" id="PF16197">
    <property type="entry name" value="KAsynt_C_assoc"/>
    <property type="match status" value="1"/>
</dbReference>
<dbReference type="GO" id="GO:0005737">
    <property type="term" value="C:cytoplasm"/>
    <property type="evidence" value="ECO:0007669"/>
    <property type="project" value="TreeGrafter"/>
</dbReference>
<evidence type="ECO:0000313" key="12">
    <source>
        <dbReference type="Proteomes" id="UP000199301"/>
    </source>
</evidence>
<dbReference type="InterPro" id="IPR049552">
    <property type="entry name" value="PKS_DH_N"/>
</dbReference>
<dbReference type="GO" id="GO:0006633">
    <property type="term" value="P:fatty acid biosynthetic process"/>
    <property type="evidence" value="ECO:0007669"/>
    <property type="project" value="TreeGrafter"/>
</dbReference>
<dbReference type="Gene3D" id="1.10.1200.10">
    <property type="entry name" value="ACP-like"/>
    <property type="match status" value="1"/>
</dbReference>
<dbReference type="InterPro" id="IPR013968">
    <property type="entry name" value="PKS_KR"/>
</dbReference>
<dbReference type="InterPro" id="IPR036291">
    <property type="entry name" value="NAD(P)-bd_dom_sf"/>
</dbReference>
<dbReference type="InterPro" id="IPR006162">
    <property type="entry name" value="Ppantetheine_attach_site"/>
</dbReference>
<keyword evidence="6" id="KW-0012">Acyltransferase</keyword>
<dbReference type="InterPro" id="IPR049551">
    <property type="entry name" value="PKS_DH_C"/>
</dbReference>
<dbReference type="Gene3D" id="3.40.47.10">
    <property type="match status" value="1"/>
</dbReference>
<dbReference type="RefSeq" id="WP_217637693.1">
    <property type="nucleotide sequence ID" value="NZ_FNKO01000001.1"/>
</dbReference>
<dbReference type="GO" id="GO:0005886">
    <property type="term" value="C:plasma membrane"/>
    <property type="evidence" value="ECO:0007669"/>
    <property type="project" value="TreeGrafter"/>
</dbReference>
<dbReference type="InterPro" id="IPR016035">
    <property type="entry name" value="Acyl_Trfase/lysoPLipase"/>
</dbReference>
<dbReference type="InterPro" id="IPR013149">
    <property type="entry name" value="ADH-like_C"/>
</dbReference>
<dbReference type="InterPro" id="IPR020807">
    <property type="entry name" value="PKS_DH"/>
</dbReference>
<dbReference type="Pfam" id="PF00698">
    <property type="entry name" value="Acyl_transf_1"/>
    <property type="match status" value="1"/>
</dbReference>
<evidence type="ECO:0000313" key="11">
    <source>
        <dbReference type="EMBL" id="SDQ17179.1"/>
    </source>
</evidence>
<dbReference type="Gene3D" id="3.40.366.10">
    <property type="entry name" value="Malonyl-Coenzyme A Acyl Carrier Protein, domain 2"/>
    <property type="match status" value="1"/>
</dbReference>
<dbReference type="FunFam" id="3.30.70.250:FF:000003">
    <property type="entry name" value="Polyketide beta-ketoacyl synthase Pks3"/>
    <property type="match status" value="1"/>
</dbReference>
<dbReference type="SUPFAM" id="SSF53901">
    <property type="entry name" value="Thiolase-like"/>
    <property type="match status" value="1"/>
</dbReference>
<dbReference type="GO" id="GO:0016491">
    <property type="term" value="F:oxidoreductase activity"/>
    <property type="evidence" value="ECO:0007669"/>
    <property type="project" value="InterPro"/>
</dbReference>
<dbReference type="Gene3D" id="3.40.50.720">
    <property type="entry name" value="NAD(P)-binding Rossmann-like Domain"/>
    <property type="match status" value="3"/>
</dbReference>
<dbReference type="FunFam" id="3.40.50.720:FF:000209">
    <property type="entry name" value="Polyketide synthase Pks12"/>
    <property type="match status" value="1"/>
</dbReference>
<dbReference type="InterPro" id="IPR014043">
    <property type="entry name" value="Acyl_transferase_dom"/>
</dbReference>
<dbReference type="SMART" id="SM00823">
    <property type="entry name" value="PKS_PP"/>
    <property type="match status" value="1"/>
</dbReference>
<dbReference type="PROSITE" id="PS52004">
    <property type="entry name" value="KS3_2"/>
    <property type="match status" value="1"/>
</dbReference>
<dbReference type="InterPro" id="IPR042104">
    <property type="entry name" value="PKS_dehydratase_sf"/>
</dbReference>
<dbReference type="InterPro" id="IPR050091">
    <property type="entry name" value="PKS_NRPS_Biosynth_Enz"/>
</dbReference>
<dbReference type="Gene3D" id="3.90.180.10">
    <property type="entry name" value="Medium-chain alcohol dehydrogenases, catalytic domain"/>
    <property type="match status" value="1"/>
</dbReference>
<feature type="region of interest" description="C-terminal hotdog fold" evidence="7">
    <location>
        <begin position="1037"/>
        <end position="1183"/>
    </location>
</feature>
<feature type="active site" description="Proton acceptor; for dehydratase activity" evidence="7">
    <location>
        <position position="932"/>
    </location>
</feature>
<dbReference type="SUPFAM" id="SSF47336">
    <property type="entry name" value="ACP-like"/>
    <property type="match status" value="1"/>
</dbReference>
<evidence type="ECO:0000256" key="1">
    <source>
        <dbReference type="ARBA" id="ARBA00022450"/>
    </source>
</evidence>
<dbReference type="SMART" id="SM00826">
    <property type="entry name" value="PKS_DH"/>
    <property type="match status" value="1"/>
</dbReference>
<dbReference type="InterPro" id="IPR020841">
    <property type="entry name" value="PKS_Beta-ketoAc_synthase_dom"/>
</dbReference>
<dbReference type="GO" id="GO:0004312">
    <property type="term" value="F:fatty acid synthase activity"/>
    <property type="evidence" value="ECO:0007669"/>
    <property type="project" value="TreeGrafter"/>
</dbReference>
<evidence type="ECO:0000256" key="3">
    <source>
        <dbReference type="ARBA" id="ARBA00022679"/>
    </source>
</evidence>
<dbReference type="SUPFAM" id="SSF50129">
    <property type="entry name" value="GroES-like"/>
    <property type="match status" value="1"/>
</dbReference>
<proteinExistence type="predicted"/>
<protein>
    <submittedName>
        <fullName evidence="11">Polyketide synthase 5</fullName>
    </submittedName>
</protein>
<dbReference type="SMART" id="SM00829">
    <property type="entry name" value="PKS_ER"/>
    <property type="match status" value="1"/>
</dbReference>
<evidence type="ECO:0000259" key="10">
    <source>
        <dbReference type="PROSITE" id="PS52019"/>
    </source>
</evidence>
<dbReference type="InterPro" id="IPR020806">
    <property type="entry name" value="PKS_PP-bd"/>
</dbReference>
<gene>
    <name evidence="11" type="ORF">SAMN04489718_0601</name>
</gene>
<dbReference type="SUPFAM" id="SSF52151">
    <property type="entry name" value="FabD/lysophospholipase-like"/>
    <property type="match status" value="1"/>
</dbReference>
<accession>A0A1H0YPV1</accession>
<name>A0A1H0YPV1_9ACTN</name>
<sequence>MSESAAEASFSRPKYEPIAVVGIGCRFAGGVDSPEAYWEVLRRGRDMVTEVPPDRWSVEEAYDPEPGVPGKTVSKWGGFVHDVGGFDPEFFGLSEREAEAMDPQHRLLLETAWESLEHAGIRPRDLGYSPTGLFLGISGQDYMMRTPRGELFTNPYAMTGNARSMAAGRISYLLGLRGPSVVLDSACSSGLVATHLAARSLQVGDADLALSGGVNLIFGPETTVAFSSWGMLSPAGRCRAFDVDASGFVRAEACGVLALKRLADAERDGDRVLAVLRGSGVNQDGRSNGITAPSGEAQRELQQQVIARSGVDPRRVGLVEAHGTGTPVGDPIEFAALADSYGHGDAGPCALGSAKTNIGHAETASGMAGAVKAVLALRHGEIPANLHFTGWNPEIDPAGTRLFVPTRTEPWPVGDGPRLAAVSSYGFSGTNAHVLLEQAPAAEPESACSGRAPLLVPFSASSPRALADTAGRVASWMERAEHVSVADLAHTTGVRRGHCSARATVAASDGAELVERLRAVERGDPAPGVAVGTAAAGREGDPVWVFAGQGAQWPGMGRRLLEQEPAFAKTVEELEPVVLAESGFSLRDKLCAEEVVTGIDQVQPALFAVQVGLAAVWRSHGVRPGAVIGHSMGEVAAAVVSGALSLTDGATVVCRRSRLMLELSGAGAMASVDLPAEEVERELAAAGARGVVVAVVAAPESTVVAGEAEEVARLVRRWDEADRMVREVAVDVASHSPQVAPILDTLLSTLCTLTPGSPEVAFYSTVLPGEDSSRLSFDAAYWADNLRRPVRFADAVSAALDDGHRVFAELGPHPLLTRAIGDTAAARQVDVAVSVALRRDEDDPAAVLSAIGAVHCAGGRLDWSARHPEGRLLDVPLPTWNHRWLMNSGPERSAPAVGHPLLGAHVETPRGDGEHVWQTDIGTDTHPWLAEHRVRGTPMMPAAGYGEMALSAAEEVFGADSAVEVCGLSFDNACVLDDSVTLSTTVERTTEHRGQVSVLGRGVDGGAVVHAHGHARALDEQAAPQRLDLAALLAEYTEWQDPEAYYANLRGLGIQHGPGFAALTAIHREGRGRSGLVSEVRLPAQRRAEADSYRVHPVLLDACLQTIAAHPALMDQSGLFLPLGIGTLRVFGDAREARYCVAAVHESGDRSGLGQAQLVDERGTVLVEVSEVRFGTSAEDAPERVFERRLLAVEWDEVPAPRVTGSAAGRWLLVAEPAGRMLTERLAAELRARGGAATVLAVDEPNELGSAVLSRSEGFDGVAFVTAPEHERSVPAASSRHRVDRLTTLAQALVDGWGDRPPALTVVLHDVQEVLGGDGANLAQAPLRGLAKVLGHEHPELAVSLVDGVDVDPARLVGELLDAPAEEDEVAWRGAVRYLARLRNSPLSADERRRETVHLGRDGVGVQTARRGDLDTLELAARERVCPGPGEVEIEIHAASLNYVDALNAMGLYNTVDDDPPPLGADCAGVVSRVGAGVTDYRPGDRVAAMMWGGLASHLTVPTGNVLAVPEHLSIEQAATMPAVYLTAWYGLCHLARLQEGERVLIHAATGGVGLAALHIARARGAEVFATAGTPDKRAYLADLGVEHVMDSRSLDFAEQVLAATGGAGVDVVLNSVTGAAQRAGIALLRTGGRFLEIGKRDIYAEHRISLAPFRHNLTFASIDLNLVVDRLTALTASMMGEIERGAADGSLVPLPSTTYAVDELSEAFRTLGAGRHIGKIVLRLPTEGRRQVPVDPDEVPVVRADGAYVVTGGLGGLGLLMARWLSEAGAARVVLNGRREPDLRAVGVLDELRAAGTDVRVVLGDLAEPDTARGLLDEAGADGVPVRGVVHGAAVVEDGVLSRLDAASTDRVWSPKALGAWHLHTALGAGGHEGGLDWMLLFSSAAALIGNPGQGAYAAANGFLDGLATYRRCRGLAATSVSWGAWAEHGRGAELAERGFAMIEPAEGVEACERILRYARARTGYLPLTDGSWLEAVGERARGSAFFAPQVAHSGADEGESGTDHELLARLAEADESGAVHLLTEFVVTQAAAILRLDPAGVDPGRSLLDYGLDSLMGLELRTRIDKALRVRVPTKKLWAHPEPCSLAAYLVELLDDASAPANA</sequence>
<dbReference type="InterPro" id="IPR016039">
    <property type="entry name" value="Thiolase-like"/>
</dbReference>
<keyword evidence="1" id="KW-0596">Phosphopantetheine</keyword>
<keyword evidence="2" id="KW-0597">Phosphoprotein</keyword>
<dbReference type="GO" id="GO:0031177">
    <property type="term" value="F:phosphopantetheine binding"/>
    <property type="evidence" value="ECO:0007669"/>
    <property type="project" value="InterPro"/>
</dbReference>
<evidence type="ECO:0000256" key="7">
    <source>
        <dbReference type="PROSITE-ProRule" id="PRU01363"/>
    </source>
</evidence>
<dbReference type="EMBL" id="FNKO01000001">
    <property type="protein sequence ID" value="SDQ17179.1"/>
    <property type="molecule type" value="Genomic_DNA"/>
</dbReference>
<dbReference type="InterPro" id="IPR014030">
    <property type="entry name" value="Ketoacyl_synth_N"/>
</dbReference>
<dbReference type="SMART" id="SM00822">
    <property type="entry name" value="PKS_KR"/>
    <property type="match status" value="1"/>
</dbReference>
<dbReference type="Pfam" id="PF00550">
    <property type="entry name" value="PP-binding"/>
    <property type="match status" value="1"/>
</dbReference>
<dbReference type="Pfam" id="PF00109">
    <property type="entry name" value="ketoacyl-synt"/>
    <property type="match status" value="1"/>
</dbReference>
<dbReference type="InterPro" id="IPR016036">
    <property type="entry name" value="Malonyl_transacylase_ACP-bd"/>
</dbReference>
<dbReference type="InterPro" id="IPR013154">
    <property type="entry name" value="ADH-like_N"/>
</dbReference>
<dbReference type="InterPro" id="IPR057326">
    <property type="entry name" value="KR_dom"/>
</dbReference>
<dbReference type="PROSITE" id="PS50075">
    <property type="entry name" value="CARRIER"/>
    <property type="match status" value="1"/>
</dbReference>